<evidence type="ECO:0000313" key="2">
    <source>
        <dbReference type="Proteomes" id="UP000177622"/>
    </source>
</evidence>
<proteinExistence type="predicted"/>
<protein>
    <recommendedName>
        <fullName evidence="3">Indole-diterpene biosynthesis protein PaxU</fullName>
    </recommendedName>
</protein>
<accession>A0A1F5L3G1</accession>
<organism evidence="1 2">
    <name type="scientific">Penicillium arizonense</name>
    <dbReference type="NCBI Taxonomy" id="1835702"/>
    <lineage>
        <taxon>Eukaryota</taxon>
        <taxon>Fungi</taxon>
        <taxon>Dikarya</taxon>
        <taxon>Ascomycota</taxon>
        <taxon>Pezizomycotina</taxon>
        <taxon>Eurotiomycetes</taxon>
        <taxon>Eurotiomycetidae</taxon>
        <taxon>Eurotiales</taxon>
        <taxon>Aspergillaceae</taxon>
        <taxon>Penicillium</taxon>
    </lineage>
</organism>
<dbReference type="Pfam" id="PF05705">
    <property type="entry name" value="DUF829"/>
    <property type="match status" value="1"/>
</dbReference>
<dbReference type="RefSeq" id="XP_022483046.1">
    <property type="nucleotide sequence ID" value="XM_022637095.1"/>
</dbReference>
<gene>
    <name evidence="1" type="ORF">PENARI_c041G00884</name>
</gene>
<dbReference type="STRING" id="1835702.A0A1F5L3G1"/>
<dbReference type="PANTHER" id="PTHR12265">
    <property type="entry name" value="TRANSMEMBRANE PROTEIN 53"/>
    <property type="match status" value="1"/>
</dbReference>
<evidence type="ECO:0000313" key="1">
    <source>
        <dbReference type="EMBL" id="OGE47587.1"/>
    </source>
</evidence>
<comment type="caution">
    <text evidence="1">The sequence shown here is derived from an EMBL/GenBank/DDBJ whole genome shotgun (WGS) entry which is preliminary data.</text>
</comment>
<keyword evidence="2" id="KW-1185">Reference proteome</keyword>
<reference evidence="1 2" key="1">
    <citation type="journal article" date="2016" name="Sci. Rep.">
        <title>Penicillium arizonense, a new, genome sequenced fungal species, reveals a high chemical diversity in secreted metabolites.</title>
        <authorList>
            <person name="Grijseels S."/>
            <person name="Nielsen J.C."/>
            <person name="Randelovic M."/>
            <person name="Nielsen J."/>
            <person name="Nielsen K.F."/>
            <person name="Workman M."/>
            <person name="Frisvad J.C."/>
        </authorList>
    </citation>
    <scope>NUCLEOTIDE SEQUENCE [LARGE SCALE GENOMIC DNA]</scope>
    <source>
        <strain evidence="1 2">CBS 141311</strain>
    </source>
</reference>
<name>A0A1F5L3G1_PENAI</name>
<dbReference type="AlphaFoldDB" id="A0A1F5L3G1"/>
<dbReference type="GeneID" id="34581829"/>
<dbReference type="EMBL" id="LXJU01000041">
    <property type="protein sequence ID" value="OGE47587.1"/>
    <property type="molecule type" value="Genomic_DNA"/>
</dbReference>
<dbReference type="InterPro" id="IPR008547">
    <property type="entry name" value="DUF829_TMEM53"/>
</dbReference>
<sequence>MYKNLRQEFLTARITCAFQHLMTSDYFPYESTPFDVSLYFTYVPRHLANLGIVGPTPLQHLLCLAQGRQKTHTLWPQKLIHWRHLPGWAPQSTSKIQKRLVPSARIIFVRSSSNDFMFRSSQSQRARMVPAVEAMRSFVTPENPVYMQMFSNGGLSNATHLLQAWKEATGTPLPISAMVLDSAPGKSSLRSGLKAFSYALPKMWILRLLGKAMLFAFLVFFKLVHVFSISPDPISLARKVINDTSLVRAANPEKALARCYIYSDADELVDWRDTESHALKTEAQGWVVRRELFKGSPHVAHMKADPDRYWGIVKDYLGPLVLV</sequence>
<dbReference type="PANTHER" id="PTHR12265:SF36">
    <property type="entry name" value="P450, PUTATIVE (EUROFUNG)-RELATED"/>
    <property type="match status" value="1"/>
</dbReference>
<evidence type="ECO:0008006" key="3">
    <source>
        <dbReference type="Google" id="ProtNLM"/>
    </source>
</evidence>
<dbReference type="OrthoDB" id="77878at2759"/>
<dbReference type="Proteomes" id="UP000177622">
    <property type="component" value="Unassembled WGS sequence"/>
</dbReference>